<proteinExistence type="predicted"/>
<dbReference type="EMBL" id="SMRT01000003">
    <property type="protein sequence ID" value="TDF98578.1"/>
    <property type="molecule type" value="Genomic_DNA"/>
</dbReference>
<keyword evidence="2" id="KW-0413">Isomerase</keyword>
<dbReference type="OrthoDB" id="256906at2"/>
<gene>
    <name evidence="2" type="ORF">E1757_08495</name>
</gene>
<dbReference type="Gene3D" id="3.20.20.150">
    <property type="entry name" value="Divalent-metal-dependent TIM barrel enzymes"/>
    <property type="match status" value="1"/>
</dbReference>
<dbReference type="InterPro" id="IPR013022">
    <property type="entry name" value="Xyl_isomerase-like_TIM-brl"/>
</dbReference>
<evidence type="ECO:0000313" key="3">
    <source>
        <dbReference type="Proteomes" id="UP000295636"/>
    </source>
</evidence>
<comment type="caution">
    <text evidence="2">The sequence shown here is derived from an EMBL/GenBank/DDBJ whole genome shotgun (WGS) entry which is preliminary data.</text>
</comment>
<sequence length="308" mass="33787">MKQRSDYEMKSAASSMKIGVQGGFYPVPADVEEEGAAEWLVRRSAELGCTVLQVRQLPKEPSRRKELGELAASLGIELETSAPGVFQLAGPEADPSAKSKLQEALREAKLLGMPVVRTGYGRLKVDSSRFNRSVAVRDHMNALVPSLKEAARMAEAAGLSIAVENHCDFTGRELAQILDAVDSPFVGAALDTANGFTVYCDPNDDIEALAPYALTTHIKDMAVIQSPVRGVIPFLPYGCTLGEGHVDLPRALELLAERSPRAEGLHLIIEPGWMKWDAERDIRQQELDFFEQSIRYLNRLRQTKGQVG</sequence>
<dbReference type="PANTHER" id="PTHR12110:SF53">
    <property type="entry name" value="BLR5974 PROTEIN"/>
    <property type="match status" value="1"/>
</dbReference>
<dbReference type="Pfam" id="PF01261">
    <property type="entry name" value="AP_endonuc_2"/>
    <property type="match status" value="1"/>
</dbReference>
<organism evidence="2 3">
    <name type="scientific">Paenibacillus piri</name>
    <dbReference type="NCBI Taxonomy" id="2547395"/>
    <lineage>
        <taxon>Bacteria</taxon>
        <taxon>Bacillati</taxon>
        <taxon>Bacillota</taxon>
        <taxon>Bacilli</taxon>
        <taxon>Bacillales</taxon>
        <taxon>Paenibacillaceae</taxon>
        <taxon>Paenibacillus</taxon>
    </lineage>
</organism>
<dbReference type="InterPro" id="IPR050312">
    <property type="entry name" value="IolE/XylAMocC-like"/>
</dbReference>
<dbReference type="RefSeq" id="WP_133226756.1">
    <property type="nucleotide sequence ID" value="NZ_SMRT01000003.1"/>
</dbReference>
<evidence type="ECO:0000259" key="1">
    <source>
        <dbReference type="Pfam" id="PF01261"/>
    </source>
</evidence>
<protein>
    <submittedName>
        <fullName evidence="2">Sugar phosphate isomerase/epimerase</fullName>
    </submittedName>
</protein>
<feature type="domain" description="Xylose isomerase-like TIM barrel" evidence="1">
    <location>
        <begin position="42"/>
        <end position="291"/>
    </location>
</feature>
<dbReference type="SUPFAM" id="SSF51658">
    <property type="entry name" value="Xylose isomerase-like"/>
    <property type="match status" value="1"/>
</dbReference>
<evidence type="ECO:0000313" key="2">
    <source>
        <dbReference type="EMBL" id="TDF98578.1"/>
    </source>
</evidence>
<keyword evidence="3" id="KW-1185">Reference proteome</keyword>
<dbReference type="AlphaFoldDB" id="A0A4R5KU17"/>
<name>A0A4R5KU17_9BACL</name>
<dbReference type="Proteomes" id="UP000295636">
    <property type="component" value="Unassembled WGS sequence"/>
</dbReference>
<reference evidence="2 3" key="1">
    <citation type="submission" date="2019-03" db="EMBL/GenBank/DDBJ databases">
        <title>This is whole genome sequence of Paenibacillus sp MS74 strain.</title>
        <authorList>
            <person name="Trinh H.N."/>
        </authorList>
    </citation>
    <scope>NUCLEOTIDE SEQUENCE [LARGE SCALE GENOMIC DNA]</scope>
    <source>
        <strain evidence="2 3">MS74</strain>
    </source>
</reference>
<dbReference type="PANTHER" id="PTHR12110">
    <property type="entry name" value="HYDROXYPYRUVATE ISOMERASE"/>
    <property type="match status" value="1"/>
</dbReference>
<accession>A0A4R5KU17</accession>
<dbReference type="GO" id="GO:0016853">
    <property type="term" value="F:isomerase activity"/>
    <property type="evidence" value="ECO:0007669"/>
    <property type="project" value="UniProtKB-KW"/>
</dbReference>
<dbReference type="InterPro" id="IPR036237">
    <property type="entry name" value="Xyl_isomerase-like_sf"/>
</dbReference>